<evidence type="ECO:0000256" key="10">
    <source>
        <dbReference type="RuleBase" id="RU000304"/>
    </source>
</evidence>
<dbReference type="GO" id="GO:0005524">
    <property type="term" value="F:ATP binding"/>
    <property type="evidence" value="ECO:0007669"/>
    <property type="project" value="UniProtKB-UniRule"/>
</dbReference>
<dbReference type="AlphaFoldDB" id="A0A8S1K7I5"/>
<dbReference type="GO" id="GO:0004707">
    <property type="term" value="F:MAP kinase activity"/>
    <property type="evidence" value="ECO:0007669"/>
    <property type="project" value="UniProtKB-EC"/>
</dbReference>
<evidence type="ECO:0000256" key="7">
    <source>
        <dbReference type="ARBA" id="ARBA00022777"/>
    </source>
</evidence>
<feature type="domain" description="Protein kinase" evidence="12">
    <location>
        <begin position="30"/>
        <end position="317"/>
    </location>
</feature>
<reference evidence="13" key="1">
    <citation type="submission" date="2021-01" db="EMBL/GenBank/DDBJ databases">
        <authorList>
            <consortium name="Genoscope - CEA"/>
            <person name="William W."/>
        </authorList>
    </citation>
    <scope>NUCLEOTIDE SEQUENCE</scope>
</reference>
<evidence type="ECO:0000256" key="5">
    <source>
        <dbReference type="ARBA" id="ARBA00022679"/>
    </source>
</evidence>
<keyword evidence="11" id="KW-0460">Magnesium</keyword>
<comment type="activity regulation">
    <text evidence="11">Activated by threonine and tyrosine phosphorylation.</text>
</comment>
<evidence type="ECO:0000256" key="4">
    <source>
        <dbReference type="ARBA" id="ARBA00022553"/>
    </source>
</evidence>
<proteinExistence type="inferred from homology"/>
<keyword evidence="3 10" id="KW-0723">Serine/threonine-protein kinase</keyword>
<evidence type="ECO:0000256" key="1">
    <source>
        <dbReference type="ARBA" id="ARBA00001946"/>
    </source>
</evidence>
<dbReference type="FunFam" id="3.30.200.20:FF:000028">
    <property type="entry name" value="Mitogen-activated protein kinase"/>
    <property type="match status" value="1"/>
</dbReference>
<accession>A0A8S1K7I5</accession>
<dbReference type="PROSITE" id="PS01351">
    <property type="entry name" value="MAPK"/>
    <property type="match status" value="1"/>
</dbReference>
<feature type="binding site" evidence="9">
    <location>
        <position position="60"/>
    </location>
    <ligand>
        <name>ATP</name>
        <dbReference type="ChEBI" id="CHEBI:30616"/>
    </ligand>
</feature>
<evidence type="ECO:0000256" key="3">
    <source>
        <dbReference type="ARBA" id="ARBA00022527"/>
    </source>
</evidence>
<dbReference type="OMA" id="RVIMSLM"/>
<sequence>MNPDPKSLNIPKGRHSFQCGGQAFVVDQKYEYIKQIGHGAYGVVCSAQNKRTGQKVAIKKVANAFDDLIDGKRIVREIKLLKFFKHENIISLYDVQKPEAKTGFNDIYIVTEFMETDLHRVIYSRQELTDEHIQYFVYQILRGLLYMHSANVIHRDLKPGNILVNKNCDLKICDLGLARGYENEEDFKTEYVVTRWYRAPEVILNASEYSKAVDIYSVGCILAELLGRTPLFPGENYLDQVQRIIAVLGTPTADDMKYIGNNNAIKYIKSLPKRSKQKWEALFPKANNKALDLLGKMITFNPELRYTVEQCLQHPYFDELHNPDEEPLSGKAFDWSWDNFEPTKELLQNMIYQESLSFNDEVPERKKKSNQFQLKA</sequence>
<dbReference type="EMBL" id="CAJJDM010000012">
    <property type="protein sequence ID" value="CAD8050731.1"/>
    <property type="molecule type" value="Genomic_DNA"/>
</dbReference>
<comment type="caution">
    <text evidence="13">The sequence shown here is derived from an EMBL/GenBank/DDBJ whole genome shotgun (WGS) entry which is preliminary data.</text>
</comment>
<dbReference type="Pfam" id="PF00069">
    <property type="entry name" value="Pkinase"/>
    <property type="match status" value="1"/>
</dbReference>
<dbReference type="CDD" id="cd07834">
    <property type="entry name" value="STKc_MAPK"/>
    <property type="match status" value="1"/>
</dbReference>
<name>A0A8S1K7I5_PARPR</name>
<dbReference type="Proteomes" id="UP000688137">
    <property type="component" value="Unassembled WGS sequence"/>
</dbReference>
<dbReference type="FunFam" id="1.10.510.10:FF:000098">
    <property type="entry name" value="Mitogen-activated protein kinase 1"/>
    <property type="match status" value="1"/>
</dbReference>
<evidence type="ECO:0000256" key="6">
    <source>
        <dbReference type="ARBA" id="ARBA00022741"/>
    </source>
</evidence>
<keyword evidence="5 11" id="KW-0808">Transferase</keyword>
<gene>
    <name evidence="13" type="ORF">PPRIM_AZ9-3.1.T0170204</name>
</gene>
<comment type="similarity">
    <text evidence="11">Belongs to the protein kinase superfamily. Ser/Thr protein kinase family. MAP kinase subfamily.</text>
</comment>
<dbReference type="InterPro" id="IPR050117">
    <property type="entry name" value="MAPK"/>
</dbReference>
<evidence type="ECO:0000256" key="8">
    <source>
        <dbReference type="ARBA" id="ARBA00022840"/>
    </source>
</evidence>
<keyword evidence="7 11" id="KW-0418">Kinase</keyword>
<dbReference type="EC" id="2.7.11.24" evidence="2 11"/>
<keyword evidence="14" id="KW-1185">Reference proteome</keyword>
<dbReference type="PROSITE" id="PS00108">
    <property type="entry name" value="PROTEIN_KINASE_ST"/>
    <property type="match status" value="1"/>
</dbReference>
<dbReference type="PANTHER" id="PTHR24055">
    <property type="entry name" value="MITOGEN-ACTIVATED PROTEIN KINASE"/>
    <property type="match status" value="1"/>
</dbReference>
<keyword evidence="8 9" id="KW-0067">ATP-binding</keyword>
<dbReference type="InterPro" id="IPR017441">
    <property type="entry name" value="Protein_kinase_ATP_BS"/>
</dbReference>
<dbReference type="SMART" id="SM00220">
    <property type="entry name" value="S_TKc"/>
    <property type="match status" value="1"/>
</dbReference>
<evidence type="ECO:0000313" key="14">
    <source>
        <dbReference type="Proteomes" id="UP000688137"/>
    </source>
</evidence>
<keyword evidence="4" id="KW-0597">Phosphoprotein</keyword>
<dbReference type="InterPro" id="IPR000719">
    <property type="entry name" value="Prot_kinase_dom"/>
</dbReference>
<protein>
    <recommendedName>
        <fullName evidence="2 11">Mitogen-activated protein kinase</fullName>
        <ecNumber evidence="2 11">2.7.11.24</ecNumber>
    </recommendedName>
</protein>
<evidence type="ECO:0000256" key="9">
    <source>
        <dbReference type="PROSITE-ProRule" id="PRU10141"/>
    </source>
</evidence>
<dbReference type="PROSITE" id="PS50011">
    <property type="entry name" value="PROTEIN_KINASE_DOM"/>
    <property type="match status" value="1"/>
</dbReference>
<dbReference type="InterPro" id="IPR003527">
    <property type="entry name" value="MAP_kinase_CS"/>
</dbReference>
<evidence type="ECO:0000313" key="13">
    <source>
        <dbReference type="EMBL" id="CAD8050731.1"/>
    </source>
</evidence>
<organism evidence="13 14">
    <name type="scientific">Paramecium primaurelia</name>
    <dbReference type="NCBI Taxonomy" id="5886"/>
    <lineage>
        <taxon>Eukaryota</taxon>
        <taxon>Sar</taxon>
        <taxon>Alveolata</taxon>
        <taxon>Ciliophora</taxon>
        <taxon>Intramacronucleata</taxon>
        <taxon>Oligohymenophorea</taxon>
        <taxon>Peniculida</taxon>
        <taxon>Parameciidae</taxon>
        <taxon>Paramecium</taxon>
    </lineage>
</organism>
<evidence type="ECO:0000256" key="11">
    <source>
        <dbReference type="RuleBase" id="RU361165"/>
    </source>
</evidence>
<comment type="catalytic activity">
    <reaction evidence="11">
        <text>L-threonyl-[protein] + ATP = O-phospho-L-threonyl-[protein] + ADP + H(+)</text>
        <dbReference type="Rhea" id="RHEA:46608"/>
        <dbReference type="Rhea" id="RHEA-COMP:11060"/>
        <dbReference type="Rhea" id="RHEA-COMP:11605"/>
        <dbReference type="ChEBI" id="CHEBI:15378"/>
        <dbReference type="ChEBI" id="CHEBI:30013"/>
        <dbReference type="ChEBI" id="CHEBI:30616"/>
        <dbReference type="ChEBI" id="CHEBI:61977"/>
        <dbReference type="ChEBI" id="CHEBI:456216"/>
        <dbReference type="EC" id="2.7.11.24"/>
    </reaction>
</comment>
<evidence type="ECO:0000256" key="2">
    <source>
        <dbReference type="ARBA" id="ARBA00012411"/>
    </source>
</evidence>
<evidence type="ECO:0000259" key="12">
    <source>
        <dbReference type="PROSITE" id="PS50011"/>
    </source>
</evidence>
<dbReference type="PROSITE" id="PS00107">
    <property type="entry name" value="PROTEIN_KINASE_ATP"/>
    <property type="match status" value="1"/>
</dbReference>
<comment type="cofactor">
    <cofactor evidence="1 11">
        <name>Mg(2+)</name>
        <dbReference type="ChEBI" id="CHEBI:18420"/>
    </cofactor>
</comment>
<dbReference type="InterPro" id="IPR008271">
    <property type="entry name" value="Ser/Thr_kinase_AS"/>
</dbReference>
<keyword evidence="6 9" id="KW-0547">Nucleotide-binding</keyword>